<evidence type="ECO:0000256" key="3">
    <source>
        <dbReference type="ARBA" id="ARBA00023163"/>
    </source>
</evidence>
<protein>
    <submittedName>
        <fullName evidence="5">Transcriptional regulator</fullName>
    </submittedName>
</protein>
<evidence type="ECO:0000256" key="1">
    <source>
        <dbReference type="ARBA" id="ARBA00023015"/>
    </source>
</evidence>
<dbReference type="GO" id="GO:0003677">
    <property type="term" value="F:DNA binding"/>
    <property type="evidence" value="ECO:0007669"/>
    <property type="project" value="UniProtKB-KW"/>
</dbReference>
<accession>A0A418M3Y3</accession>
<dbReference type="RefSeq" id="WP_119669619.1">
    <property type="nucleotide sequence ID" value="NZ_QXED01000006.1"/>
</dbReference>
<dbReference type="Proteomes" id="UP000283523">
    <property type="component" value="Unassembled WGS sequence"/>
</dbReference>
<dbReference type="PROSITE" id="PS51118">
    <property type="entry name" value="HTH_HXLR"/>
    <property type="match status" value="1"/>
</dbReference>
<evidence type="ECO:0000259" key="4">
    <source>
        <dbReference type="PROSITE" id="PS51118"/>
    </source>
</evidence>
<keyword evidence="6" id="KW-1185">Reference proteome</keyword>
<proteinExistence type="predicted"/>
<evidence type="ECO:0000313" key="6">
    <source>
        <dbReference type="Proteomes" id="UP000283523"/>
    </source>
</evidence>
<dbReference type="InterPro" id="IPR036390">
    <property type="entry name" value="WH_DNA-bd_sf"/>
</dbReference>
<evidence type="ECO:0000313" key="5">
    <source>
        <dbReference type="EMBL" id="RIV20451.1"/>
    </source>
</evidence>
<dbReference type="PANTHER" id="PTHR33204">
    <property type="entry name" value="TRANSCRIPTIONAL REGULATOR, MARR FAMILY"/>
    <property type="match status" value="1"/>
</dbReference>
<keyword evidence="2" id="KW-0238">DNA-binding</keyword>
<dbReference type="InterPro" id="IPR002577">
    <property type="entry name" value="HTH_HxlR"/>
</dbReference>
<dbReference type="Pfam" id="PF01638">
    <property type="entry name" value="HxlR"/>
    <property type="match status" value="1"/>
</dbReference>
<keyword evidence="3" id="KW-0804">Transcription</keyword>
<name>A0A418M3Y3_9BACT</name>
<evidence type="ECO:0000256" key="2">
    <source>
        <dbReference type="ARBA" id="ARBA00023125"/>
    </source>
</evidence>
<sequence length="110" mass="12654">MTYNDFENCAVNITIGMLAGKWKPVILQHLAAGELRFIQLWRLLPRVSKKVLLEQLRQLENDGLVQRHEHIKFPPEVGYALTVKGESLIPVLRQIDQWARVNLGDVKVMP</sequence>
<keyword evidence="1" id="KW-0805">Transcription regulation</keyword>
<dbReference type="InterPro" id="IPR036388">
    <property type="entry name" value="WH-like_DNA-bd_sf"/>
</dbReference>
<dbReference type="Gene3D" id="1.10.10.10">
    <property type="entry name" value="Winged helix-like DNA-binding domain superfamily/Winged helix DNA-binding domain"/>
    <property type="match status" value="1"/>
</dbReference>
<dbReference type="EMBL" id="QXED01000006">
    <property type="protein sequence ID" value="RIV20451.1"/>
    <property type="molecule type" value="Genomic_DNA"/>
</dbReference>
<comment type="caution">
    <text evidence="5">The sequence shown here is derived from an EMBL/GenBank/DDBJ whole genome shotgun (WGS) entry which is preliminary data.</text>
</comment>
<feature type="domain" description="HTH hxlR-type" evidence="4">
    <location>
        <begin position="9"/>
        <end position="107"/>
    </location>
</feature>
<dbReference type="PANTHER" id="PTHR33204:SF29">
    <property type="entry name" value="TRANSCRIPTIONAL REGULATOR"/>
    <property type="match status" value="1"/>
</dbReference>
<dbReference type="SUPFAM" id="SSF46785">
    <property type="entry name" value="Winged helix' DNA-binding domain"/>
    <property type="match status" value="1"/>
</dbReference>
<gene>
    <name evidence="5" type="ORF">DYU11_20605</name>
</gene>
<reference evidence="5 6" key="1">
    <citation type="submission" date="2018-08" db="EMBL/GenBank/DDBJ databases">
        <title>Fibrisoma montanum sp. nov., isolated from Danxia mountain soil.</title>
        <authorList>
            <person name="Huang Y."/>
        </authorList>
    </citation>
    <scope>NUCLEOTIDE SEQUENCE [LARGE SCALE GENOMIC DNA]</scope>
    <source>
        <strain evidence="5 6">HYT19</strain>
    </source>
</reference>
<dbReference type="OrthoDB" id="8231503at2"/>
<organism evidence="5 6">
    <name type="scientific">Fibrisoma montanum</name>
    <dbReference type="NCBI Taxonomy" id="2305895"/>
    <lineage>
        <taxon>Bacteria</taxon>
        <taxon>Pseudomonadati</taxon>
        <taxon>Bacteroidota</taxon>
        <taxon>Cytophagia</taxon>
        <taxon>Cytophagales</taxon>
        <taxon>Spirosomataceae</taxon>
        <taxon>Fibrisoma</taxon>
    </lineage>
</organism>
<dbReference type="AlphaFoldDB" id="A0A418M3Y3"/>